<feature type="transmembrane region" description="Helical" evidence="6">
    <location>
        <begin position="415"/>
        <end position="435"/>
    </location>
</feature>
<comment type="subcellular location">
    <subcellularLocation>
        <location evidence="1">Membrane</location>
        <topology evidence="1">Multi-pass membrane protein</topology>
    </subcellularLocation>
</comment>
<dbReference type="CDD" id="cd13132">
    <property type="entry name" value="MATE_eukaryotic"/>
    <property type="match status" value="1"/>
</dbReference>
<evidence type="ECO:0000256" key="1">
    <source>
        <dbReference type="ARBA" id="ARBA00004141"/>
    </source>
</evidence>
<evidence type="ECO:0000256" key="3">
    <source>
        <dbReference type="ARBA" id="ARBA00022692"/>
    </source>
</evidence>
<dbReference type="PANTHER" id="PTHR11206">
    <property type="entry name" value="MULTIDRUG RESISTANCE PROTEIN"/>
    <property type="match status" value="1"/>
</dbReference>
<reference evidence="8" key="1">
    <citation type="submission" date="2015-06" db="EMBL/GenBank/DDBJ databases">
        <title>Expansion of signal transduction pathways in fungi by whole-genome duplication.</title>
        <authorList>
            <consortium name="DOE Joint Genome Institute"/>
            <person name="Corrochano L.M."/>
            <person name="Kuo A."/>
            <person name="Marcet-Houben M."/>
            <person name="Polaino S."/>
            <person name="Salamov A."/>
            <person name="Villalobos J.M."/>
            <person name="Alvarez M.I."/>
            <person name="Avalos J."/>
            <person name="Benito E.P."/>
            <person name="Benoit I."/>
            <person name="Burger G."/>
            <person name="Camino L.P."/>
            <person name="Canovas D."/>
            <person name="Cerda-Olmedo E."/>
            <person name="Cheng J.-F."/>
            <person name="Dominguez A."/>
            <person name="Elias M."/>
            <person name="Eslava A.P."/>
            <person name="Glaser F."/>
            <person name="Grimwood J."/>
            <person name="Gutierrez G."/>
            <person name="Heitman J."/>
            <person name="Henrissat B."/>
            <person name="Iturriaga E.A."/>
            <person name="Lang B.F."/>
            <person name="Lavin J.L."/>
            <person name="Lee S."/>
            <person name="Li W."/>
            <person name="Lindquist E."/>
            <person name="Lopez-Garcia S."/>
            <person name="Luque E.M."/>
            <person name="Marcos A.T."/>
            <person name="Martin J."/>
            <person name="McCluskey K."/>
            <person name="Medina H.R."/>
            <person name="Miralles-Duran A."/>
            <person name="Miyazaki A."/>
            <person name="Munoz-Torres E."/>
            <person name="Oguiza J.A."/>
            <person name="Ohm R."/>
            <person name="Olmedo M."/>
            <person name="Orejas M."/>
            <person name="Ortiz-Castellanos L."/>
            <person name="Pisabarro A.G."/>
            <person name="Rodriguez-Romero J."/>
            <person name="Ruiz-Herrera J."/>
            <person name="Ruiz-Vazquez R."/>
            <person name="Sanz C."/>
            <person name="Schackwitz W."/>
            <person name="Schmutz J."/>
            <person name="Shahriari M."/>
            <person name="Shelest E."/>
            <person name="Silva-Franco F."/>
            <person name="Soanes D."/>
            <person name="Syed K."/>
            <person name="Tagua V.G."/>
            <person name="Talbot N.J."/>
            <person name="Thon M."/>
            <person name="De vries R.P."/>
            <person name="Wiebenga A."/>
            <person name="Yadav J.S."/>
            <person name="Braun E.L."/>
            <person name="Baker S."/>
            <person name="Garre V."/>
            <person name="Horwitz B."/>
            <person name="Torres-Martinez S."/>
            <person name="Idnurm A."/>
            <person name="Herrera-Estrella A."/>
            <person name="Gabaldon T."/>
            <person name="Grigoriev I.V."/>
        </authorList>
    </citation>
    <scope>NUCLEOTIDE SEQUENCE [LARGE SCALE GENOMIC DNA]</scope>
    <source>
        <strain evidence="8">NRRL 1555(-)</strain>
    </source>
</reference>
<dbReference type="NCBIfam" id="TIGR00797">
    <property type="entry name" value="matE"/>
    <property type="match status" value="1"/>
</dbReference>
<dbReference type="Pfam" id="PF01554">
    <property type="entry name" value="MatE"/>
    <property type="match status" value="2"/>
</dbReference>
<feature type="transmembrane region" description="Helical" evidence="6">
    <location>
        <begin position="220"/>
        <end position="244"/>
    </location>
</feature>
<dbReference type="InterPro" id="IPR045069">
    <property type="entry name" value="MATE_euk"/>
</dbReference>
<dbReference type="GeneID" id="28989514"/>
<evidence type="ECO:0000256" key="2">
    <source>
        <dbReference type="ARBA" id="ARBA00010199"/>
    </source>
</evidence>
<dbReference type="InterPro" id="IPR002528">
    <property type="entry name" value="MATE_fam"/>
</dbReference>
<feature type="transmembrane region" description="Helical" evidence="6">
    <location>
        <begin position="345"/>
        <end position="363"/>
    </location>
</feature>
<keyword evidence="8" id="KW-1185">Reference proteome</keyword>
<dbReference type="OrthoDB" id="2126698at2759"/>
<dbReference type="VEuPathDB" id="FungiDB:PHYBLDRAFT_117948"/>
<evidence type="ECO:0000256" key="5">
    <source>
        <dbReference type="ARBA" id="ARBA00023136"/>
    </source>
</evidence>
<keyword evidence="3 6" id="KW-0812">Transmembrane</keyword>
<feature type="transmembrane region" description="Helical" evidence="6">
    <location>
        <begin position="305"/>
        <end position="324"/>
    </location>
</feature>
<evidence type="ECO:0000256" key="6">
    <source>
        <dbReference type="SAM" id="Phobius"/>
    </source>
</evidence>
<dbReference type="FunCoup" id="A0A167KFB7">
    <property type="interactions" value="38"/>
</dbReference>
<dbReference type="GO" id="GO:0042910">
    <property type="term" value="F:xenobiotic transmembrane transporter activity"/>
    <property type="evidence" value="ECO:0007669"/>
    <property type="project" value="InterPro"/>
</dbReference>
<accession>A0A167KFB7</accession>
<feature type="transmembrane region" description="Helical" evidence="6">
    <location>
        <begin position="383"/>
        <end position="403"/>
    </location>
</feature>
<gene>
    <name evidence="7" type="ORF">PHYBLDRAFT_117948</name>
</gene>
<sequence>MPSPRQSDTVSITSSISTRLTEETPLLSPKTVDHEETTWRKEFTWLIVNSLPIIGTYLLQNSFQMASIFTLGHLGPTELGAAALGSMFASVSAWSIAFGTTTALDTLCSQAWTGAHDKTLLGIHLQRALMILAIMFIPIGIIWWNATGILLSLNQEPDIAFRAGQFLRYLLIGAPAYITFEATKKYLQAQGIMRASTYVLMVASPINLGLNYMMVYPLGLGFIGAPLATSLSYWIMLGLLLLYIRFVAGSEAWGGWSRESLEGWWSFLKLAIPGILMVCTEWWSFELCALAASYLSTVDLAAQSILLTTISATYTIPFGIAIAASNRVGNSLGEAKAKKARCATIVAMIYAVIFGSLNSAILMATRSWFGYLFTSEDEVVNRVASIIPMCALFQIADGLAGVCGGAIRGLGRQKIAAWINIFAYYIVALPIGLFLTFKAGWNLSGLWAGLSIALFIASIGEGIFLFSVNWPAEVKRTQERVKHEEDDQSDDTTFEA</sequence>
<protein>
    <recommendedName>
        <fullName evidence="9">MATE efflux family protein</fullName>
    </recommendedName>
</protein>
<evidence type="ECO:0008006" key="9">
    <source>
        <dbReference type="Google" id="ProtNLM"/>
    </source>
</evidence>
<evidence type="ECO:0000313" key="8">
    <source>
        <dbReference type="Proteomes" id="UP000077315"/>
    </source>
</evidence>
<dbReference type="RefSeq" id="XP_018286007.1">
    <property type="nucleotide sequence ID" value="XM_018428608.1"/>
</dbReference>
<dbReference type="Proteomes" id="UP000077315">
    <property type="component" value="Unassembled WGS sequence"/>
</dbReference>
<organism evidence="7 8">
    <name type="scientific">Phycomyces blakesleeanus (strain ATCC 8743b / DSM 1359 / FGSC 10004 / NBRC 33097 / NRRL 1555)</name>
    <dbReference type="NCBI Taxonomy" id="763407"/>
    <lineage>
        <taxon>Eukaryota</taxon>
        <taxon>Fungi</taxon>
        <taxon>Fungi incertae sedis</taxon>
        <taxon>Mucoromycota</taxon>
        <taxon>Mucoromycotina</taxon>
        <taxon>Mucoromycetes</taxon>
        <taxon>Mucorales</taxon>
        <taxon>Phycomycetaceae</taxon>
        <taxon>Phycomyces</taxon>
    </lineage>
</organism>
<feature type="transmembrane region" description="Helical" evidence="6">
    <location>
        <begin position="447"/>
        <end position="470"/>
    </location>
</feature>
<dbReference type="GO" id="GO:1990961">
    <property type="term" value="P:xenobiotic detoxification by transmembrane export across the plasma membrane"/>
    <property type="evidence" value="ECO:0007669"/>
    <property type="project" value="InterPro"/>
</dbReference>
<dbReference type="AlphaFoldDB" id="A0A167KFB7"/>
<keyword evidence="5 6" id="KW-0472">Membrane</keyword>
<dbReference type="STRING" id="763407.A0A167KFB7"/>
<feature type="transmembrane region" description="Helical" evidence="6">
    <location>
        <begin position="128"/>
        <end position="146"/>
    </location>
</feature>
<feature type="transmembrane region" description="Helical" evidence="6">
    <location>
        <begin position="195"/>
        <end position="214"/>
    </location>
</feature>
<proteinExistence type="inferred from homology"/>
<evidence type="ECO:0000256" key="4">
    <source>
        <dbReference type="ARBA" id="ARBA00022989"/>
    </source>
</evidence>
<dbReference type="EMBL" id="KV440997">
    <property type="protein sequence ID" value="OAD67967.1"/>
    <property type="molecule type" value="Genomic_DNA"/>
</dbReference>
<feature type="transmembrane region" description="Helical" evidence="6">
    <location>
        <begin position="264"/>
        <end position="285"/>
    </location>
</feature>
<keyword evidence="4 6" id="KW-1133">Transmembrane helix</keyword>
<feature type="transmembrane region" description="Helical" evidence="6">
    <location>
        <begin position="166"/>
        <end position="183"/>
    </location>
</feature>
<dbReference type="GO" id="GO:0016020">
    <property type="term" value="C:membrane"/>
    <property type="evidence" value="ECO:0007669"/>
    <property type="project" value="UniProtKB-SubCell"/>
</dbReference>
<comment type="similarity">
    <text evidence="2">Belongs to the multi antimicrobial extrusion (MATE) (TC 2.A.66.1) family.</text>
</comment>
<name>A0A167KFB7_PHYB8</name>
<dbReference type="InParanoid" id="A0A167KFB7"/>
<dbReference type="GO" id="GO:0015297">
    <property type="term" value="F:antiporter activity"/>
    <property type="evidence" value="ECO:0007669"/>
    <property type="project" value="InterPro"/>
</dbReference>
<evidence type="ECO:0000313" key="7">
    <source>
        <dbReference type="EMBL" id="OAD67967.1"/>
    </source>
</evidence>